<dbReference type="InterPro" id="IPR057436">
    <property type="entry name" value="5TMH_Lnb"/>
</dbReference>
<feature type="domain" description="Lnb-like transmembrane" evidence="4">
    <location>
        <begin position="292"/>
        <end position="415"/>
    </location>
</feature>
<evidence type="ECO:0000259" key="3">
    <source>
        <dbReference type="Pfam" id="PF13387"/>
    </source>
</evidence>
<evidence type="ECO:0000256" key="2">
    <source>
        <dbReference type="SAM" id="SignalP"/>
    </source>
</evidence>
<dbReference type="Proteomes" id="UP000239872">
    <property type="component" value="Unassembled WGS sequence"/>
</dbReference>
<evidence type="ECO:0000313" key="6">
    <source>
        <dbReference type="Proteomes" id="UP000239872"/>
    </source>
</evidence>
<evidence type="ECO:0000256" key="1">
    <source>
        <dbReference type="SAM" id="Phobius"/>
    </source>
</evidence>
<dbReference type="InterPro" id="IPR025178">
    <property type="entry name" value="Lnb_N"/>
</dbReference>
<feature type="transmembrane region" description="Helical" evidence="1">
    <location>
        <begin position="396"/>
        <end position="414"/>
    </location>
</feature>
<comment type="caution">
    <text evidence="5">The sequence shown here is derived from an EMBL/GenBank/DDBJ whole genome shotgun (WGS) entry which is preliminary data.</text>
</comment>
<dbReference type="Pfam" id="PF13387">
    <property type="entry name" value="Lnb_N"/>
    <property type="match status" value="1"/>
</dbReference>
<dbReference type="Pfam" id="PF25221">
    <property type="entry name" value="5TMH_Lnb"/>
    <property type="match status" value="1"/>
</dbReference>
<proteinExistence type="predicted"/>
<feature type="transmembrane region" description="Helical" evidence="1">
    <location>
        <begin position="372"/>
        <end position="390"/>
    </location>
</feature>
<feature type="signal peptide" evidence="2">
    <location>
        <begin position="1"/>
        <end position="22"/>
    </location>
</feature>
<feature type="transmembrane region" description="Helical" evidence="1">
    <location>
        <begin position="321"/>
        <end position="341"/>
    </location>
</feature>
<dbReference type="EMBL" id="PPSL01000001">
    <property type="protein sequence ID" value="PQJ12904.1"/>
    <property type="molecule type" value="Genomic_DNA"/>
</dbReference>
<gene>
    <name evidence="5" type="ORF">CJD36_003930</name>
</gene>
<keyword evidence="1" id="KW-0812">Transmembrane</keyword>
<keyword evidence="6" id="KW-1185">Reference proteome</keyword>
<organism evidence="5 6">
    <name type="scientific">Flavipsychrobacter stenotrophus</name>
    <dbReference type="NCBI Taxonomy" id="2077091"/>
    <lineage>
        <taxon>Bacteria</taxon>
        <taxon>Pseudomonadati</taxon>
        <taxon>Bacteroidota</taxon>
        <taxon>Chitinophagia</taxon>
        <taxon>Chitinophagales</taxon>
        <taxon>Chitinophagaceae</taxon>
        <taxon>Flavipsychrobacter</taxon>
    </lineage>
</organism>
<accession>A0A2S7T1S3</accession>
<evidence type="ECO:0000313" key="5">
    <source>
        <dbReference type="EMBL" id="PQJ12904.1"/>
    </source>
</evidence>
<dbReference type="OrthoDB" id="319167at2"/>
<dbReference type="AlphaFoldDB" id="A0A2S7T1S3"/>
<dbReference type="RefSeq" id="WP_105037788.1">
    <property type="nucleotide sequence ID" value="NZ_PPSL01000001.1"/>
</dbReference>
<protein>
    <submittedName>
        <fullName evidence="5">Uncharacterized protein</fullName>
    </submittedName>
</protein>
<name>A0A2S7T1S3_9BACT</name>
<keyword evidence="2" id="KW-0732">Signal</keyword>
<sequence length="427" mass="48427">MNKYIFCLLLSMFSIGAFLASAQKNDSVYMGQYGPWKTEASQLGMRVSLVTCGPGYDEVYEVFGHTAIRVIDSAEHTDMVYNYGTFNGFEENFELKFMQGKLLYYLSVYPFKDFLPEYIERKRSVTEQVLVMTDSQKKAFVSYLDWNAEPENRAYKYDFFYDNCATRIRDLFPETMGKDFKFGKILPADSKVTFRDIINDYFYATKWERFGINILLGSRIDKVMTDKDIMFLPDYLLKGIEGATISYYPQFTKGMETVAPADRAPMSTNKIAEKPTILLPGGPAKPNNLSGPLVLTCSIAVLTIGGLTIKRLRVLGKIMSLSLLLITGLLGILILVMWFATNHQGCGNNFNILWCLPTNVIIAFGSMKRRSAYALVAMIFIFATILLHIFRIQQLIMVEFMPLLLALLYIYGTIYRNSKINAAAANA</sequence>
<keyword evidence="1" id="KW-0472">Membrane</keyword>
<reference evidence="5 6" key="1">
    <citation type="submission" date="2018-01" db="EMBL/GenBank/DDBJ databases">
        <title>A novel member of the phylum Bacteroidetes isolated from glacier ice.</title>
        <authorList>
            <person name="Liu Q."/>
            <person name="Xin Y.-H."/>
        </authorList>
    </citation>
    <scope>NUCLEOTIDE SEQUENCE [LARGE SCALE GENOMIC DNA]</scope>
    <source>
        <strain evidence="5 6">RB1R16</strain>
    </source>
</reference>
<keyword evidence="1" id="KW-1133">Transmembrane helix</keyword>
<evidence type="ECO:0000259" key="4">
    <source>
        <dbReference type="Pfam" id="PF25221"/>
    </source>
</evidence>
<feature type="chain" id="PRO_5015523027" evidence="2">
    <location>
        <begin position="23"/>
        <end position="427"/>
    </location>
</feature>
<feature type="transmembrane region" description="Helical" evidence="1">
    <location>
        <begin position="347"/>
        <end position="365"/>
    </location>
</feature>
<feature type="domain" description="Lnb N-terminal periplasmic" evidence="3">
    <location>
        <begin position="49"/>
        <end position="183"/>
    </location>
</feature>